<reference evidence="7 10" key="1">
    <citation type="submission" date="2016-10" db="EMBL/GenBank/DDBJ databases">
        <title>Methanohalophilus halophilus.</title>
        <authorList>
            <person name="L'haridon S."/>
        </authorList>
    </citation>
    <scope>NUCLEOTIDE SEQUENCE [LARGE SCALE GENOMIC DNA]</scope>
    <source>
        <strain evidence="7 10">Z-7982</strain>
    </source>
</reference>
<dbReference type="InterPro" id="IPR020948">
    <property type="entry name" value="P_starv_induced_PsiE-like"/>
</dbReference>
<keyword evidence="3 6" id="KW-0812">Transmembrane</keyword>
<comment type="subcellular location">
    <subcellularLocation>
        <location evidence="1">Cell membrane</location>
        <topology evidence="1">Multi-pass membrane protein</topology>
    </subcellularLocation>
</comment>
<evidence type="ECO:0000256" key="4">
    <source>
        <dbReference type="ARBA" id="ARBA00022989"/>
    </source>
</evidence>
<organism evidence="7 10">
    <name type="scientific">Methanohalophilus halophilus</name>
    <dbReference type="NCBI Taxonomy" id="2177"/>
    <lineage>
        <taxon>Archaea</taxon>
        <taxon>Methanobacteriati</taxon>
        <taxon>Methanobacteriota</taxon>
        <taxon>Stenosarchaea group</taxon>
        <taxon>Methanomicrobia</taxon>
        <taxon>Methanosarcinales</taxon>
        <taxon>Methanosarcinaceae</taxon>
        <taxon>Methanohalophilus</taxon>
    </lineage>
</organism>
<sequence length="140" mass="16194">MINHDEIFDTVIKYVTFSVLYILIVAIIVGLLKIIYNVGYIIYELLGGNFIHINFIDVVVGVLTIFILIDLFKTFVDYREHKRIRIVYITDATILIVMRELAAGIYVNRIQYEFILSLSILLLVLGLIRILVIKYPADKV</sequence>
<evidence type="ECO:0000256" key="6">
    <source>
        <dbReference type="SAM" id="Phobius"/>
    </source>
</evidence>
<accession>A0A1L3Q059</accession>
<dbReference type="GeneID" id="30582358"/>
<evidence type="ECO:0000256" key="5">
    <source>
        <dbReference type="ARBA" id="ARBA00023136"/>
    </source>
</evidence>
<dbReference type="STRING" id="2177.BHR79_01340"/>
<dbReference type="EMBL" id="RJJG01000001">
    <property type="protein sequence ID" value="RNI10874.1"/>
    <property type="molecule type" value="Genomic_DNA"/>
</dbReference>
<dbReference type="Proteomes" id="UP000186879">
    <property type="component" value="Chromosome"/>
</dbReference>
<proteinExistence type="predicted"/>
<evidence type="ECO:0000313" key="8">
    <source>
        <dbReference type="EMBL" id="RNI10874.1"/>
    </source>
</evidence>
<reference evidence="8 12" key="3">
    <citation type="submission" date="2018-10" db="EMBL/GenBank/DDBJ databases">
        <title>Cultivation of a novel Methanohalophilus strain from Kebrit Deep of the Red Sea and a genomic comparison of members of the genus Methanohalophilus.</title>
        <authorList>
            <person name="Guan Y."/>
            <person name="Ngugi D.K."/>
            <person name="Stingl U."/>
        </authorList>
    </citation>
    <scope>NUCLEOTIDE SEQUENCE [LARGE SCALE GENOMIC DNA]</scope>
    <source>
        <strain evidence="8 12">DSM 3094</strain>
    </source>
</reference>
<protein>
    <submittedName>
        <fullName evidence="9">Uncharacterized membrane protein, DUF373 family</fullName>
    </submittedName>
</protein>
<evidence type="ECO:0000313" key="11">
    <source>
        <dbReference type="Proteomes" id="UP000198669"/>
    </source>
</evidence>
<feature type="transmembrane region" description="Helical" evidence="6">
    <location>
        <begin position="114"/>
        <end position="132"/>
    </location>
</feature>
<evidence type="ECO:0000256" key="2">
    <source>
        <dbReference type="ARBA" id="ARBA00022475"/>
    </source>
</evidence>
<dbReference type="KEGG" id="mhaz:BHR79_01340"/>
<feature type="transmembrane region" description="Helical" evidence="6">
    <location>
        <begin position="84"/>
        <end position="108"/>
    </location>
</feature>
<evidence type="ECO:0000313" key="10">
    <source>
        <dbReference type="Proteomes" id="UP000186879"/>
    </source>
</evidence>
<dbReference type="AlphaFoldDB" id="A0A1L3Q059"/>
<keyword evidence="2" id="KW-1003">Cell membrane</keyword>
<dbReference type="RefSeq" id="WP_072560497.1">
    <property type="nucleotide sequence ID" value="NZ_CP017921.1"/>
</dbReference>
<evidence type="ECO:0000313" key="12">
    <source>
        <dbReference type="Proteomes" id="UP000267921"/>
    </source>
</evidence>
<keyword evidence="10" id="KW-1185">Reference proteome</keyword>
<feature type="transmembrane region" description="Helical" evidence="6">
    <location>
        <begin position="49"/>
        <end position="72"/>
    </location>
</feature>
<dbReference type="GO" id="GO:0005886">
    <property type="term" value="C:plasma membrane"/>
    <property type="evidence" value="ECO:0007669"/>
    <property type="project" value="UniProtKB-SubCell"/>
</dbReference>
<evidence type="ECO:0000256" key="1">
    <source>
        <dbReference type="ARBA" id="ARBA00004651"/>
    </source>
</evidence>
<evidence type="ECO:0000313" key="7">
    <source>
        <dbReference type="EMBL" id="APH38258.1"/>
    </source>
</evidence>
<feature type="transmembrane region" description="Helical" evidence="6">
    <location>
        <begin position="20"/>
        <end position="43"/>
    </location>
</feature>
<dbReference type="Pfam" id="PF06146">
    <property type="entry name" value="PsiE"/>
    <property type="match status" value="1"/>
</dbReference>
<evidence type="ECO:0000313" key="9">
    <source>
        <dbReference type="EMBL" id="SDW00408.1"/>
    </source>
</evidence>
<reference evidence="9 11" key="2">
    <citation type="submission" date="2016-10" db="EMBL/GenBank/DDBJ databases">
        <authorList>
            <person name="de Groot N.N."/>
        </authorList>
    </citation>
    <scope>NUCLEOTIDE SEQUENCE [LARGE SCALE GENOMIC DNA]</scope>
    <source>
        <strain evidence="9 11">Z-7982</strain>
    </source>
</reference>
<keyword evidence="4 6" id="KW-1133">Transmembrane helix</keyword>
<evidence type="ECO:0000256" key="3">
    <source>
        <dbReference type="ARBA" id="ARBA00022692"/>
    </source>
</evidence>
<dbReference type="EMBL" id="FNMU01000001">
    <property type="protein sequence ID" value="SDW00408.1"/>
    <property type="molecule type" value="Genomic_DNA"/>
</dbReference>
<dbReference type="EMBL" id="CP017921">
    <property type="protein sequence ID" value="APH38258.1"/>
    <property type="molecule type" value="Genomic_DNA"/>
</dbReference>
<name>A0A1L3Q059_9EURY</name>
<keyword evidence="5 6" id="KW-0472">Membrane</keyword>
<gene>
    <name evidence="7" type="ORF">BHR79_01340</name>
    <name evidence="8" type="ORF">EFE40_01450</name>
    <name evidence="9" type="ORF">SAMN04515625_0090</name>
</gene>
<dbReference type="Proteomes" id="UP000267921">
    <property type="component" value="Unassembled WGS sequence"/>
</dbReference>
<dbReference type="Proteomes" id="UP000198669">
    <property type="component" value="Unassembled WGS sequence"/>
</dbReference>
<dbReference type="OrthoDB" id="147371at2157"/>